<organism evidence="5">
    <name type="scientific">Microbacterium sp. LWS13-1.2</name>
    <dbReference type="NCBI Taxonomy" id="3135264"/>
    <lineage>
        <taxon>Bacteria</taxon>
        <taxon>Bacillati</taxon>
        <taxon>Actinomycetota</taxon>
        <taxon>Actinomycetes</taxon>
        <taxon>Micrococcales</taxon>
        <taxon>Microbacteriaceae</taxon>
        <taxon>Microbacterium</taxon>
    </lineage>
</organism>
<dbReference type="Pfam" id="PF00356">
    <property type="entry name" value="LacI"/>
    <property type="match status" value="1"/>
</dbReference>
<dbReference type="Pfam" id="PF13377">
    <property type="entry name" value="Peripla_BP_3"/>
    <property type="match status" value="1"/>
</dbReference>
<gene>
    <name evidence="5" type="ORF">MRBLWS13_002940</name>
</gene>
<evidence type="ECO:0000256" key="3">
    <source>
        <dbReference type="ARBA" id="ARBA00023163"/>
    </source>
</evidence>
<dbReference type="EMBL" id="CP151632">
    <property type="protein sequence ID" value="WZO35245.1"/>
    <property type="molecule type" value="Genomic_DNA"/>
</dbReference>
<keyword evidence="3" id="KW-0804">Transcription</keyword>
<keyword evidence="1" id="KW-0805">Transcription regulation</keyword>
<dbReference type="InterPro" id="IPR000843">
    <property type="entry name" value="HTH_LacI"/>
</dbReference>
<dbReference type="InterPro" id="IPR010982">
    <property type="entry name" value="Lambda_DNA-bd_dom_sf"/>
</dbReference>
<protein>
    <submittedName>
        <fullName evidence="5">LacI family transcriptional regulator</fullName>
    </submittedName>
</protein>
<sequence>MSSTGNSQAMESPRKTILDVAHAAGVSVATVSKVLTGRHRVSDEIRGRVEDAVQQVGYVRRTTQMAGSRDELIQLVVKSLRSPFLLGLLDGVQASASRAGASLLVTNSSVGDPNAWRRIHRDYPAALVGSIVVSPDEAVHEAVMNVGSSRPVVLIEPRLPSLDGFPTVSTANWSGALKAMEHLLDLGHRRIGMIAGGANSLFSKARHGAYLAALNAAGIETNATLQAHGDFTVTSGERLGRVMLDLPKPPTAIFAGNDEQALGVLKAARERGIQVPDDLSVVGFDDVPESVWTYPALTTVRQPLAEMSRLAVQMLSATRNDGRPARSVEVATDLIIRQSTAPPGHRP</sequence>
<dbReference type="PROSITE" id="PS50932">
    <property type="entry name" value="HTH_LACI_2"/>
    <property type="match status" value="1"/>
</dbReference>
<accession>A0AAU6SEL3</accession>
<dbReference type="PROSITE" id="PS00356">
    <property type="entry name" value="HTH_LACI_1"/>
    <property type="match status" value="1"/>
</dbReference>
<dbReference type="PANTHER" id="PTHR30146:SF153">
    <property type="entry name" value="LACTOSE OPERON REPRESSOR"/>
    <property type="match status" value="1"/>
</dbReference>
<evidence type="ECO:0000313" key="5">
    <source>
        <dbReference type="EMBL" id="WZO35245.1"/>
    </source>
</evidence>
<dbReference type="PANTHER" id="PTHR30146">
    <property type="entry name" value="LACI-RELATED TRANSCRIPTIONAL REPRESSOR"/>
    <property type="match status" value="1"/>
</dbReference>
<name>A0AAU6SEL3_9MICO</name>
<dbReference type="InterPro" id="IPR046335">
    <property type="entry name" value="LacI/GalR-like_sensor"/>
</dbReference>
<dbReference type="Gene3D" id="1.10.260.40">
    <property type="entry name" value="lambda repressor-like DNA-binding domains"/>
    <property type="match status" value="1"/>
</dbReference>
<dbReference type="AlphaFoldDB" id="A0AAU6SEL3"/>
<dbReference type="CDD" id="cd01392">
    <property type="entry name" value="HTH_LacI"/>
    <property type="match status" value="1"/>
</dbReference>
<evidence type="ECO:0000256" key="2">
    <source>
        <dbReference type="ARBA" id="ARBA00023125"/>
    </source>
</evidence>
<dbReference type="SMART" id="SM00354">
    <property type="entry name" value="HTH_LACI"/>
    <property type="match status" value="1"/>
</dbReference>
<evidence type="ECO:0000259" key="4">
    <source>
        <dbReference type="PROSITE" id="PS50932"/>
    </source>
</evidence>
<dbReference type="SUPFAM" id="SSF53822">
    <property type="entry name" value="Periplasmic binding protein-like I"/>
    <property type="match status" value="1"/>
</dbReference>
<dbReference type="RefSeq" id="WP_349426082.1">
    <property type="nucleotide sequence ID" value="NZ_CP151632.1"/>
</dbReference>
<keyword evidence="2" id="KW-0238">DNA-binding</keyword>
<dbReference type="Gene3D" id="3.40.50.2300">
    <property type="match status" value="2"/>
</dbReference>
<dbReference type="InterPro" id="IPR028082">
    <property type="entry name" value="Peripla_BP_I"/>
</dbReference>
<dbReference type="GO" id="GO:0003700">
    <property type="term" value="F:DNA-binding transcription factor activity"/>
    <property type="evidence" value="ECO:0007669"/>
    <property type="project" value="TreeGrafter"/>
</dbReference>
<feature type="domain" description="HTH lacI-type" evidence="4">
    <location>
        <begin position="15"/>
        <end position="67"/>
    </location>
</feature>
<proteinExistence type="predicted"/>
<evidence type="ECO:0000256" key="1">
    <source>
        <dbReference type="ARBA" id="ARBA00023015"/>
    </source>
</evidence>
<dbReference type="SUPFAM" id="SSF47413">
    <property type="entry name" value="lambda repressor-like DNA-binding domains"/>
    <property type="match status" value="1"/>
</dbReference>
<dbReference type="GO" id="GO:0000976">
    <property type="term" value="F:transcription cis-regulatory region binding"/>
    <property type="evidence" value="ECO:0007669"/>
    <property type="project" value="TreeGrafter"/>
</dbReference>
<reference evidence="5" key="1">
    <citation type="submission" date="2024-04" db="EMBL/GenBank/DDBJ databases">
        <authorList>
            <person name="Roder T."/>
            <person name="Oberhansli S."/>
            <person name="Kreuzer M."/>
        </authorList>
    </citation>
    <scope>NUCLEOTIDE SEQUENCE</scope>
    <source>
        <strain evidence="5">LWS13-1.2</strain>
    </source>
</reference>